<proteinExistence type="predicted"/>
<evidence type="ECO:0000313" key="2">
    <source>
        <dbReference type="Proteomes" id="UP001057402"/>
    </source>
</evidence>
<comment type="caution">
    <text evidence="1">The sequence shown here is derived from an EMBL/GenBank/DDBJ whole genome shotgun (WGS) entry which is preliminary data.</text>
</comment>
<dbReference type="Proteomes" id="UP001057402">
    <property type="component" value="Chromosome 12"/>
</dbReference>
<dbReference type="EMBL" id="CM042891">
    <property type="protein sequence ID" value="KAI4302127.1"/>
    <property type="molecule type" value="Genomic_DNA"/>
</dbReference>
<keyword evidence="2" id="KW-1185">Reference proteome</keyword>
<name>A0ACB9KXK5_9MYRT</name>
<protein>
    <submittedName>
        <fullName evidence="1">Uncharacterized protein</fullName>
    </submittedName>
</protein>
<accession>A0ACB9KXK5</accession>
<gene>
    <name evidence="1" type="ORF">MLD38_037911</name>
</gene>
<evidence type="ECO:0000313" key="1">
    <source>
        <dbReference type="EMBL" id="KAI4302127.1"/>
    </source>
</evidence>
<organism evidence="1 2">
    <name type="scientific">Melastoma candidum</name>
    <dbReference type="NCBI Taxonomy" id="119954"/>
    <lineage>
        <taxon>Eukaryota</taxon>
        <taxon>Viridiplantae</taxon>
        <taxon>Streptophyta</taxon>
        <taxon>Embryophyta</taxon>
        <taxon>Tracheophyta</taxon>
        <taxon>Spermatophyta</taxon>
        <taxon>Magnoliopsida</taxon>
        <taxon>eudicotyledons</taxon>
        <taxon>Gunneridae</taxon>
        <taxon>Pentapetalae</taxon>
        <taxon>rosids</taxon>
        <taxon>malvids</taxon>
        <taxon>Myrtales</taxon>
        <taxon>Melastomataceae</taxon>
        <taxon>Melastomatoideae</taxon>
        <taxon>Melastomateae</taxon>
        <taxon>Melastoma</taxon>
    </lineage>
</organism>
<reference evidence="2" key="1">
    <citation type="journal article" date="2023" name="Front. Plant Sci.">
        <title>Chromosomal-level genome assembly of Melastoma candidum provides insights into trichome evolution.</title>
        <authorList>
            <person name="Zhong Y."/>
            <person name="Wu W."/>
            <person name="Sun C."/>
            <person name="Zou P."/>
            <person name="Liu Y."/>
            <person name="Dai S."/>
            <person name="Zhou R."/>
        </authorList>
    </citation>
    <scope>NUCLEOTIDE SEQUENCE [LARGE SCALE GENOMIC DNA]</scope>
</reference>
<sequence>MTLPSFPHQTPVVPIQNPPHVQLRRPHSASASRQALCYVGGDTRIIVIDRRNPSLSSFLSHLCKHSTSLSPSPSSTSSPTRTSTPSSPSPPPTTLRT</sequence>